<organism evidence="8 9">
    <name type="scientific">Staphylococcus aureus</name>
    <dbReference type="NCBI Taxonomy" id="1280"/>
    <lineage>
        <taxon>Bacteria</taxon>
        <taxon>Bacillati</taxon>
        <taxon>Bacillota</taxon>
        <taxon>Bacilli</taxon>
        <taxon>Bacillales</taxon>
        <taxon>Staphylococcaceae</taxon>
        <taxon>Staphylococcus</taxon>
    </lineage>
</organism>
<dbReference type="GO" id="GO:0009252">
    <property type="term" value="P:peptidoglycan biosynthetic process"/>
    <property type="evidence" value="ECO:0007669"/>
    <property type="project" value="TreeGrafter"/>
</dbReference>
<dbReference type="HAMAP" id="MF_01201">
    <property type="entry name" value="Ala_racemase"/>
    <property type="match status" value="1"/>
</dbReference>
<dbReference type="SMART" id="SM01005">
    <property type="entry name" value="Ala_racemase_C"/>
    <property type="match status" value="1"/>
</dbReference>
<dbReference type="InterPro" id="IPR029066">
    <property type="entry name" value="PLP-binding_barrel"/>
</dbReference>
<dbReference type="PRINTS" id="PR00992">
    <property type="entry name" value="ALARACEMASE"/>
</dbReference>
<comment type="cofactor">
    <cofactor evidence="1 4 5">
        <name>pyridoxal 5'-phosphate</name>
        <dbReference type="ChEBI" id="CHEBI:597326"/>
    </cofactor>
</comment>
<evidence type="ECO:0000256" key="1">
    <source>
        <dbReference type="ARBA" id="ARBA00001933"/>
    </source>
</evidence>
<reference evidence="8 9" key="1">
    <citation type="submission" date="2020-06" db="EMBL/GenBank/DDBJ databases">
        <authorList>
            <consortium name="Pathogen Informatics"/>
        </authorList>
    </citation>
    <scope>NUCLEOTIDE SEQUENCE [LARGE SCALE GENOMIC DNA]</scope>
    <source>
        <strain evidence="8 9">MOS114</strain>
    </source>
</reference>
<feature type="modified residue" description="N6-(pyridoxal phosphate)lysine" evidence="4 5">
    <location>
        <position position="30"/>
    </location>
</feature>
<protein>
    <recommendedName>
        <fullName evidence="4">Alanine racemase</fullName>
        <ecNumber evidence="4">5.1.1.1</ecNumber>
    </recommendedName>
</protein>
<dbReference type="InterPro" id="IPR011079">
    <property type="entry name" value="Ala_racemase_C"/>
</dbReference>
<dbReference type="GO" id="GO:0030632">
    <property type="term" value="P:D-alanine biosynthetic process"/>
    <property type="evidence" value="ECO:0007669"/>
    <property type="project" value="UniProtKB-UniRule"/>
</dbReference>
<dbReference type="InterPro" id="IPR000821">
    <property type="entry name" value="Ala_racemase"/>
</dbReference>
<sequence>MTATWSVNKKIFLQNAITVKNNQPLMAVVKNNAYHYDLEFAVTQFIHAGIDTFSTTSLREAIQIRQLAPDATIFLMNAVYEFDLVREHQIHMTLPSLTYYYNHKNDLAGIHVHLEFENLLHRSGFKDLNEIKEVLKDHHHNQNAKMIISGLWTHFGYADEFDVSDYNVERSQWMEIVEALLSEGYQFDLIHAQNSASFYREGQILLPHHTHARVGIALYGSRPYSSLNQHDIVQSLTVKAHVIQVREVQAGDYCGYSFAFEVTKNNTKLAVVDIGYGDGILRTRAKHEVLINGKRYPIRALMMSHMFVEVDGNVHAQDEVILYNNDIRIDEYTFKGVGANSEQLSAMNHDSLKKEYISNDC</sequence>
<gene>
    <name evidence="8" type="primary">alr2</name>
    <name evidence="8" type="ORF">SAMEA70153168_00465</name>
</gene>
<keyword evidence="3 4" id="KW-0413">Isomerase</keyword>
<dbReference type="Pfam" id="PF01168">
    <property type="entry name" value="Ala_racemase_N"/>
    <property type="match status" value="1"/>
</dbReference>
<comment type="caution">
    <text evidence="8">The sequence shown here is derived from an EMBL/GenBank/DDBJ whole genome shotgun (WGS) entry which is preliminary data.</text>
</comment>
<evidence type="ECO:0000313" key="9">
    <source>
        <dbReference type="Proteomes" id="UP000507402"/>
    </source>
</evidence>
<evidence type="ECO:0000256" key="5">
    <source>
        <dbReference type="PIRSR" id="PIRSR600821-50"/>
    </source>
</evidence>
<evidence type="ECO:0000256" key="3">
    <source>
        <dbReference type="ARBA" id="ARBA00023235"/>
    </source>
</evidence>
<dbReference type="GO" id="GO:0005829">
    <property type="term" value="C:cytosol"/>
    <property type="evidence" value="ECO:0007669"/>
    <property type="project" value="TreeGrafter"/>
</dbReference>
<evidence type="ECO:0000256" key="2">
    <source>
        <dbReference type="ARBA" id="ARBA00022898"/>
    </source>
</evidence>
<feature type="active site" description="Proton acceptor; specific for L-alanine" evidence="4">
    <location>
        <position position="256"/>
    </location>
</feature>
<dbReference type="Gene3D" id="2.40.37.10">
    <property type="entry name" value="Lyase, Ornithine Decarboxylase, Chain A, domain 1"/>
    <property type="match status" value="1"/>
</dbReference>
<dbReference type="InterPro" id="IPR001608">
    <property type="entry name" value="Ala_racemase_N"/>
</dbReference>
<dbReference type="InterPro" id="IPR009006">
    <property type="entry name" value="Ala_racemase/Decarboxylase_C"/>
</dbReference>
<feature type="domain" description="Alanine racemase C-terminal" evidence="7">
    <location>
        <begin position="235"/>
        <end position="357"/>
    </location>
</feature>
<name>A0A9N8IGV2_STAAU</name>
<evidence type="ECO:0000256" key="4">
    <source>
        <dbReference type="HAMAP-Rule" id="MF_01201"/>
    </source>
</evidence>
<evidence type="ECO:0000259" key="7">
    <source>
        <dbReference type="SMART" id="SM01005"/>
    </source>
</evidence>
<dbReference type="EMBL" id="CAIIGN010000001">
    <property type="protein sequence ID" value="CAC8216165.1"/>
    <property type="molecule type" value="Genomic_DNA"/>
</dbReference>
<feature type="binding site" evidence="4 6">
    <location>
        <position position="303"/>
    </location>
    <ligand>
        <name>substrate</name>
    </ligand>
</feature>
<comment type="similarity">
    <text evidence="4">Belongs to the alanine racemase family.</text>
</comment>
<dbReference type="Pfam" id="PF00842">
    <property type="entry name" value="Ala_racemase_C"/>
    <property type="match status" value="1"/>
</dbReference>
<feature type="active site" description="Proton acceptor; specific for D-alanine" evidence="4">
    <location>
        <position position="30"/>
    </location>
</feature>
<comment type="function">
    <text evidence="4">Catalyzes the interconversion of L-alanine and D-alanine. May also act on other amino acids.</text>
</comment>
<evidence type="ECO:0000256" key="6">
    <source>
        <dbReference type="PIRSR" id="PIRSR600821-52"/>
    </source>
</evidence>
<dbReference type="Gene3D" id="3.20.20.10">
    <property type="entry name" value="Alanine racemase"/>
    <property type="match status" value="1"/>
</dbReference>
<dbReference type="Proteomes" id="UP000507402">
    <property type="component" value="Unassembled WGS sequence"/>
</dbReference>
<dbReference type="SUPFAM" id="SSF51419">
    <property type="entry name" value="PLP-binding barrel"/>
    <property type="match status" value="1"/>
</dbReference>
<proteinExistence type="inferred from homology"/>
<dbReference type="PANTHER" id="PTHR30511:SF0">
    <property type="entry name" value="ALANINE RACEMASE, CATABOLIC-RELATED"/>
    <property type="match status" value="1"/>
</dbReference>
<dbReference type="SUPFAM" id="SSF50621">
    <property type="entry name" value="Alanine racemase C-terminal domain-like"/>
    <property type="match status" value="1"/>
</dbReference>
<accession>A0A9N8IGV2</accession>
<dbReference type="GO" id="GO:0008784">
    <property type="term" value="F:alanine racemase activity"/>
    <property type="evidence" value="ECO:0007669"/>
    <property type="project" value="UniProtKB-UniRule"/>
</dbReference>
<evidence type="ECO:0000313" key="8">
    <source>
        <dbReference type="EMBL" id="CAC8216165.1"/>
    </source>
</evidence>
<comment type="catalytic activity">
    <reaction evidence="4">
        <text>L-alanine = D-alanine</text>
        <dbReference type="Rhea" id="RHEA:20249"/>
        <dbReference type="ChEBI" id="CHEBI:57416"/>
        <dbReference type="ChEBI" id="CHEBI:57972"/>
        <dbReference type="EC" id="5.1.1.1"/>
    </reaction>
</comment>
<dbReference type="AlphaFoldDB" id="A0A9N8IGV2"/>
<dbReference type="GO" id="GO:0030170">
    <property type="term" value="F:pyridoxal phosphate binding"/>
    <property type="evidence" value="ECO:0007669"/>
    <property type="project" value="UniProtKB-UniRule"/>
</dbReference>
<dbReference type="EC" id="5.1.1.1" evidence="4"/>
<feature type="binding site" evidence="4 6">
    <location>
        <position position="122"/>
    </location>
    <ligand>
        <name>substrate</name>
    </ligand>
</feature>
<keyword evidence="2 4" id="KW-0663">Pyridoxal phosphate</keyword>
<dbReference type="PANTHER" id="PTHR30511">
    <property type="entry name" value="ALANINE RACEMASE"/>
    <property type="match status" value="1"/>
</dbReference>
<comment type="pathway">
    <text evidence="4">Amino-acid biosynthesis; D-alanine biosynthesis; D-alanine from L-alanine: step 1/1.</text>
</comment>